<dbReference type="Proteomes" id="UP000702954">
    <property type="component" value="Unassembled WGS sequence"/>
</dbReference>
<proteinExistence type="predicted"/>
<organism evidence="2 3">
    <name type="scientific">Faecalimonas umbilicata</name>
    <dbReference type="NCBI Taxonomy" id="1912855"/>
    <lineage>
        <taxon>Bacteria</taxon>
        <taxon>Bacillati</taxon>
        <taxon>Bacillota</taxon>
        <taxon>Clostridia</taxon>
        <taxon>Lachnospirales</taxon>
        <taxon>Lachnospiraceae</taxon>
        <taxon>Faecalimonas</taxon>
    </lineage>
</organism>
<dbReference type="EMBL" id="BHEO01000005">
    <property type="protein sequence ID" value="GBU04631.1"/>
    <property type="molecule type" value="Genomic_DNA"/>
</dbReference>
<dbReference type="Proteomes" id="UP000294613">
    <property type="component" value="Unassembled WGS sequence"/>
</dbReference>
<dbReference type="RefSeq" id="WP_116441451.1">
    <property type="nucleotide sequence ID" value="NZ_BHEO01000005.1"/>
</dbReference>
<comment type="caution">
    <text evidence="2">The sequence shown here is derived from an EMBL/GenBank/DDBJ whole genome shotgun (WGS) entry which is preliminary data.</text>
</comment>
<sequence>MEGSRKKEKWNRLVDAFSLKGTSYVVPQYPQVEPEQMAEELSEISETVWGMYAFGREPLEGKFTREQKYRYIAKANACGREWADRVAKEYGTNDPKLLAERMGMKVLKKKTPTGGGIVLFAQFVQPDEITIFTDCIAKAQHIYKVCGCPLLEAEKLTSVLLSHELFHAVEERHEKEIYTRTEKVELWRRPFSNRSSIVCLSEIAAMAFAAQMTGIEVSPYMLDVLLVYAYDQNAAWGLYEEVCSLRAEEQKLQEKRENKNICLD</sequence>
<gene>
    <name evidence="2" type="ORF">EDD74_11416</name>
    <name evidence="1" type="ORF">FAEUMB_11720</name>
</gene>
<evidence type="ECO:0000313" key="1">
    <source>
        <dbReference type="EMBL" id="GBU04631.1"/>
    </source>
</evidence>
<reference evidence="2 3" key="2">
    <citation type="submission" date="2019-03" db="EMBL/GenBank/DDBJ databases">
        <title>Genomic Encyclopedia of Type Strains, Phase IV (KMG-IV): sequencing the most valuable type-strain genomes for metagenomic binning, comparative biology and taxonomic classification.</title>
        <authorList>
            <person name="Goeker M."/>
        </authorList>
    </citation>
    <scope>NUCLEOTIDE SEQUENCE [LARGE SCALE GENOMIC DNA]</scope>
    <source>
        <strain evidence="2 3">DSM 103426</strain>
    </source>
</reference>
<keyword evidence="4" id="KW-1185">Reference proteome</keyword>
<name>A0A4R3JMW8_9FIRM</name>
<evidence type="ECO:0000313" key="3">
    <source>
        <dbReference type="Proteomes" id="UP000294613"/>
    </source>
</evidence>
<dbReference type="EMBL" id="SLZV01000014">
    <property type="protein sequence ID" value="TCS67784.1"/>
    <property type="molecule type" value="Genomic_DNA"/>
</dbReference>
<dbReference type="AlphaFoldDB" id="A0A4R3JMW8"/>
<evidence type="ECO:0000313" key="4">
    <source>
        <dbReference type="Proteomes" id="UP000702954"/>
    </source>
</evidence>
<protein>
    <submittedName>
        <fullName evidence="2">Uncharacterized protein</fullName>
    </submittedName>
</protein>
<accession>A0A4R3JMW8</accession>
<evidence type="ECO:0000313" key="2">
    <source>
        <dbReference type="EMBL" id="TCS67784.1"/>
    </source>
</evidence>
<reference evidence="1 4" key="1">
    <citation type="journal article" date="2018" name="Int. J. Syst. Evol. Microbiol.">
        <title>Draft Genome Sequence of Faecalimonas umbilicata JCM 30896T, an Acetate-Producing Bacterium Isolated from Human Feces.</title>
        <authorList>
            <person name="Sakamoto M."/>
            <person name="Ikeyama N."/>
            <person name="Yuki M."/>
            <person name="Ohkuma M."/>
        </authorList>
    </citation>
    <scope>NUCLEOTIDE SEQUENCE [LARGE SCALE GENOMIC DNA]</scope>
    <source>
        <strain evidence="1 4">EGH7</strain>
    </source>
</reference>